<organism evidence="1 2">
    <name type="scientific">Pistacia atlantica</name>
    <dbReference type="NCBI Taxonomy" id="434234"/>
    <lineage>
        <taxon>Eukaryota</taxon>
        <taxon>Viridiplantae</taxon>
        <taxon>Streptophyta</taxon>
        <taxon>Embryophyta</taxon>
        <taxon>Tracheophyta</taxon>
        <taxon>Spermatophyta</taxon>
        <taxon>Magnoliopsida</taxon>
        <taxon>eudicotyledons</taxon>
        <taxon>Gunneridae</taxon>
        <taxon>Pentapetalae</taxon>
        <taxon>rosids</taxon>
        <taxon>malvids</taxon>
        <taxon>Sapindales</taxon>
        <taxon>Anacardiaceae</taxon>
        <taxon>Pistacia</taxon>
    </lineage>
</organism>
<evidence type="ECO:0000313" key="2">
    <source>
        <dbReference type="Proteomes" id="UP001164250"/>
    </source>
</evidence>
<comment type="caution">
    <text evidence="1">The sequence shown here is derived from an EMBL/GenBank/DDBJ whole genome shotgun (WGS) entry which is preliminary data.</text>
</comment>
<protein>
    <submittedName>
        <fullName evidence="1">Uncharacterized protein</fullName>
    </submittedName>
</protein>
<name>A0ACC1B4H2_9ROSI</name>
<dbReference type="EMBL" id="CM047903">
    <property type="protein sequence ID" value="KAJ0093836.1"/>
    <property type="molecule type" value="Genomic_DNA"/>
</dbReference>
<dbReference type="Proteomes" id="UP001164250">
    <property type="component" value="Chromosome 7"/>
</dbReference>
<proteinExistence type="predicted"/>
<accession>A0ACC1B4H2</accession>
<gene>
    <name evidence="1" type="ORF">Patl1_25033</name>
</gene>
<evidence type="ECO:0000313" key="1">
    <source>
        <dbReference type="EMBL" id="KAJ0093836.1"/>
    </source>
</evidence>
<reference evidence="2" key="1">
    <citation type="journal article" date="2023" name="G3 (Bethesda)">
        <title>Genome assembly and association tests identify interacting loci associated with vigor, precocity, and sex in interspecific pistachio rootstocks.</title>
        <authorList>
            <person name="Palmer W."/>
            <person name="Jacygrad E."/>
            <person name="Sagayaradj S."/>
            <person name="Cavanaugh K."/>
            <person name="Han R."/>
            <person name="Bertier L."/>
            <person name="Beede B."/>
            <person name="Kafkas S."/>
            <person name="Golino D."/>
            <person name="Preece J."/>
            <person name="Michelmore R."/>
        </authorList>
    </citation>
    <scope>NUCLEOTIDE SEQUENCE [LARGE SCALE GENOMIC DNA]</scope>
</reference>
<keyword evidence="2" id="KW-1185">Reference proteome</keyword>
<sequence length="147" mass="16116">MMLTNKLEPLGKARKIFKFARTQARKQALNLEHPIVCINVVEEGVVSVDLFWQKAEVFDLLAKSDTSKSLVHIFIAQRATSKVPGVTDLGLMPRLVNKVAILGEGLMGSGIATALILSDYLVVLKEVNEKFLEAGINRVRGGNKAML</sequence>